<accession>A0A5B7K9P4</accession>
<proteinExistence type="predicted"/>
<dbReference type="Proteomes" id="UP000324222">
    <property type="component" value="Unassembled WGS sequence"/>
</dbReference>
<evidence type="ECO:0000313" key="1">
    <source>
        <dbReference type="EMBL" id="MPD05711.1"/>
    </source>
</evidence>
<evidence type="ECO:0000313" key="2">
    <source>
        <dbReference type="Proteomes" id="UP000324222"/>
    </source>
</evidence>
<dbReference type="EMBL" id="VSRR010147338">
    <property type="protein sequence ID" value="MPD05711.1"/>
    <property type="molecule type" value="Genomic_DNA"/>
</dbReference>
<keyword evidence="2" id="KW-1185">Reference proteome</keyword>
<name>A0A5B7K9P4_PORTR</name>
<sequence>MDVCGSSTDGIVCKTRVPPRLRPHHLLQDETLVADDDPRRDVVCQRGVLWEAVKETVKEVV</sequence>
<protein>
    <submittedName>
        <fullName evidence="1">Uncharacterized protein</fullName>
    </submittedName>
</protein>
<reference evidence="1 2" key="1">
    <citation type="submission" date="2019-05" db="EMBL/GenBank/DDBJ databases">
        <title>Another draft genome of Portunus trituberculatus and its Hox gene families provides insights of decapod evolution.</title>
        <authorList>
            <person name="Jeong J.-H."/>
            <person name="Song I."/>
            <person name="Kim S."/>
            <person name="Choi T."/>
            <person name="Kim D."/>
            <person name="Ryu S."/>
            <person name="Kim W."/>
        </authorList>
    </citation>
    <scope>NUCLEOTIDE SEQUENCE [LARGE SCALE GENOMIC DNA]</scope>
    <source>
        <tissue evidence="1">Muscle</tissue>
    </source>
</reference>
<comment type="caution">
    <text evidence="1">The sequence shown here is derived from an EMBL/GenBank/DDBJ whole genome shotgun (WGS) entry which is preliminary data.</text>
</comment>
<organism evidence="1 2">
    <name type="scientific">Portunus trituberculatus</name>
    <name type="common">Swimming crab</name>
    <name type="synonym">Neptunus trituberculatus</name>
    <dbReference type="NCBI Taxonomy" id="210409"/>
    <lineage>
        <taxon>Eukaryota</taxon>
        <taxon>Metazoa</taxon>
        <taxon>Ecdysozoa</taxon>
        <taxon>Arthropoda</taxon>
        <taxon>Crustacea</taxon>
        <taxon>Multicrustacea</taxon>
        <taxon>Malacostraca</taxon>
        <taxon>Eumalacostraca</taxon>
        <taxon>Eucarida</taxon>
        <taxon>Decapoda</taxon>
        <taxon>Pleocyemata</taxon>
        <taxon>Brachyura</taxon>
        <taxon>Eubrachyura</taxon>
        <taxon>Portunoidea</taxon>
        <taxon>Portunidae</taxon>
        <taxon>Portuninae</taxon>
        <taxon>Portunus</taxon>
    </lineage>
</organism>
<gene>
    <name evidence="1" type="ORF">E2C01_101471</name>
</gene>
<dbReference type="AlphaFoldDB" id="A0A5B7K9P4"/>